<dbReference type="InterPro" id="IPR012340">
    <property type="entry name" value="NA-bd_OB-fold"/>
</dbReference>
<dbReference type="PANTHER" id="PTHR34075:SF5">
    <property type="entry name" value="BLR3430 PROTEIN"/>
    <property type="match status" value="1"/>
</dbReference>
<dbReference type="InterPro" id="IPR052513">
    <property type="entry name" value="Thioester_dehydratase-like"/>
</dbReference>
<keyword evidence="3" id="KW-0238">DNA-binding</keyword>
<keyword evidence="4" id="KW-1185">Reference proteome</keyword>
<dbReference type="InterPro" id="IPR002878">
    <property type="entry name" value="ChsH2_C"/>
</dbReference>
<name>A0A1X0D0G8_9MYCO</name>
<dbReference type="AlphaFoldDB" id="A0A1X0D0G8"/>
<dbReference type="EMBL" id="MVHS01000057">
    <property type="protein sequence ID" value="ORA65914.1"/>
    <property type="molecule type" value="Genomic_DNA"/>
</dbReference>
<dbReference type="SUPFAM" id="SSF50249">
    <property type="entry name" value="Nucleic acid-binding proteins"/>
    <property type="match status" value="1"/>
</dbReference>
<evidence type="ECO:0000313" key="4">
    <source>
        <dbReference type="Proteomes" id="UP000192801"/>
    </source>
</evidence>
<dbReference type="OrthoDB" id="4714412at2"/>
<gene>
    <name evidence="3" type="ORF">BST26_18085</name>
</gene>
<dbReference type="Pfam" id="PF01796">
    <property type="entry name" value="OB_ChsH2_C"/>
    <property type="match status" value="1"/>
</dbReference>
<protein>
    <submittedName>
        <fullName evidence="3">DNA-binding protein</fullName>
    </submittedName>
</protein>
<evidence type="ECO:0000313" key="3">
    <source>
        <dbReference type="EMBL" id="ORA65914.1"/>
    </source>
</evidence>
<evidence type="ECO:0000259" key="2">
    <source>
        <dbReference type="Pfam" id="PF12172"/>
    </source>
</evidence>
<comment type="caution">
    <text evidence="3">The sequence shown here is derived from an EMBL/GenBank/DDBJ whole genome shotgun (WGS) entry which is preliminary data.</text>
</comment>
<dbReference type="PANTHER" id="PTHR34075">
    <property type="entry name" value="BLR3430 PROTEIN"/>
    <property type="match status" value="1"/>
</dbReference>
<dbReference type="GO" id="GO:0003677">
    <property type="term" value="F:DNA binding"/>
    <property type="evidence" value="ECO:0007669"/>
    <property type="project" value="UniProtKB-KW"/>
</dbReference>
<feature type="domain" description="ChsH2 C-terminal OB-fold" evidence="1">
    <location>
        <begin position="41"/>
        <end position="106"/>
    </location>
</feature>
<sequence length="134" mass="14444">MEVVDGRLRLLGGRCGACGEVEFPRKQSCRDCGGADITDMPLADHGVLWSWTVQRFPPPSPPYYGPADEFVPFGVGYVELLGEVVVETRLTESDPDRLRIGMPMVLTGVDVVTESGEIAQTFAFAPAGEQGDPS</sequence>
<dbReference type="Pfam" id="PF12172">
    <property type="entry name" value="zf-ChsH2"/>
    <property type="match status" value="1"/>
</dbReference>
<dbReference type="Proteomes" id="UP000192801">
    <property type="component" value="Unassembled WGS sequence"/>
</dbReference>
<accession>A0A1X0D0G8</accession>
<organism evidence="3 4">
    <name type="scientific">Mycolicibacterium insubricum</name>
    <dbReference type="NCBI Taxonomy" id="444597"/>
    <lineage>
        <taxon>Bacteria</taxon>
        <taxon>Bacillati</taxon>
        <taxon>Actinomycetota</taxon>
        <taxon>Actinomycetes</taxon>
        <taxon>Mycobacteriales</taxon>
        <taxon>Mycobacteriaceae</taxon>
        <taxon>Mycolicibacterium</taxon>
    </lineage>
</organism>
<dbReference type="STRING" id="444597.BST26_18085"/>
<feature type="domain" description="ChsH2 rubredoxin-like zinc ribbon" evidence="2">
    <location>
        <begin position="8"/>
        <end position="36"/>
    </location>
</feature>
<evidence type="ECO:0000259" key="1">
    <source>
        <dbReference type="Pfam" id="PF01796"/>
    </source>
</evidence>
<reference evidence="3 4" key="1">
    <citation type="submission" date="2016-12" db="EMBL/GenBank/DDBJ databases">
        <title>The new phylogeny of genus Mycobacterium.</title>
        <authorList>
            <person name="Tortoli E."/>
            <person name="Trovato A."/>
            <person name="Cirillo D.M."/>
        </authorList>
    </citation>
    <scope>NUCLEOTIDE SEQUENCE [LARGE SCALE GENOMIC DNA]</scope>
    <source>
        <strain evidence="3 4">DSM 45130</strain>
    </source>
</reference>
<dbReference type="InterPro" id="IPR022002">
    <property type="entry name" value="ChsH2_Znr"/>
</dbReference>
<proteinExistence type="predicted"/>